<dbReference type="InterPro" id="IPR013517">
    <property type="entry name" value="FG-GAP"/>
</dbReference>
<dbReference type="EMBL" id="JAHESD010000013">
    <property type="protein sequence ID" value="MBT1703272.1"/>
    <property type="molecule type" value="Genomic_DNA"/>
</dbReference>
<organism evidence="4 5">
    <name type="scientific">Chryseosolibacter indicus</name>
    <dbReference type="NCBI Taxonomy" id="2782351"/>
    <lineage>
        <taxon>Bacteria</taxon>
        <taxon>Pseudomonadati</taxon>
        <taxon>Bacteroidota</taxon>
        <taxon>Cytophagia</taxon>
        <taxon>Cytophagales</taxon>
        <taxon>Chryseotaleaceae</taxon>
        <taxon>Chryseosolibacter</taxon>
    </lineage>
</organism>
<dbReference type="PANTHER" id="PTHR45460">
    <property type="entry name" value="SIMILAR TO CYSTEINE PROTEINASE"/>
    <property type="match status" value="1"/>
</dbReference>
<feature type="signal peptide" evidence="2">
    <location>
        <begin position="1"/>
        <end position="19"/>
    </location>
</feature>
<gene>
    <name evidence="4" type="ORF">KK060_08265</name>
</gene>
<sequence length="1092" mass="116604">MLRFLTVLFFVAFSYTAYSQAPRILSVDKDHGAMGETITLRGSGFGTDPSKLQVFFGAVEGTVLTTANNLVEVEVPEGATHDYISLRNSNTKLIGYSSTQFYISFSGTSEAISANDFAAQHDTPSKDTGSPNLYNFCMCDFKKDGKPDVATANNGVNYITVMINNSANPGSFGFTRKFPNLFAKTAHINCSDFDGDGNYDLVASEDGGASRLFFLKGDGTGDFTTPAEPYKILTGSLIRQIQIADINLDGKPDILLSDWNIVNGIKQVLFLKNESDNSGIKFSDAISIPIPIVPSAGTDALQVEDIDNDNLPDIIVSPTQNSNIFIVRNNSSVTNIQFDTPIVLNVTGAITGLKVGDLDSDGKADIAASKLATTQLSILKNNSTPGNISFGSPIQIPVELENSWGLDFGDLNGDGILDIVIPHTKPSSTTTPIKSKLTILENKGGLTFQKTSIEKNDVSRYVRVGDMDKDGKPDIVGASVDIFVSGLGSFEPSSIFILRNLRCFQPKITPEGPINICSTDPVKLTSIKGGSSYQWKKDDVDITGKTTNELNNIVGPLATSNFKVVATTLSPRCTSPIESNTVSVTITSAAGISTVPIVPNPTPACTGNSTVTLTASASGVDFHGYKWEGPNSFSSNNATATIPSSGDLTLGHAGYYSISYLGPGGCVLKSEKVKVDVIEKPTFTIGTTNGSTICSGQSTRLVLSPSPSSIGYTYQWFRKNNDNSTTSVGNNNQDFEANSAGKFYASIQGACPTESDLLEVSEKPALTASFTIPTVACANEEILFQNNTTEPEPLKYTWTFGDGQTATEKSPMYKYSNPSPGYSVKLIVSYADNACASAPAIKTINILAAPAVQIVTASGKNQICKGGEIDLSVTGATINAYNWNTGETTSSIKATNAEVYKVNVKTSSGCSLTAEKTLTFFDDTQVTITADPPSVDPGDPVQLSVEGLVSPEWSPIETLSDPKSTSPIAIPATTTEYSVKGIDENGCERTTTITIKVDPKSMVSFLSPKNFFSPNSDAIDDIWNIENIENFPACGVTIYDEKGVKVFEAKPYNNDWNGTFKGSNLPDGVYYYIIRCDGEESTPKAGSLTLLR</sequence>
<dbReference type="Gene3D" id="2.130.10.130">
    <property type="entry name" value="Integrin alpha, N-terminal"/>
    <property type="match status" value="2"/>
</dbReference>
<dbReference type="Pfam" id="PF18911">
    <property type="entry name" value="PKD_4"/>
    <property type="match status" value="1"/>
</dbReference>
<dbReference type="Gene3D" id="2.60.40.10">
    <property type="entry name" value="Immunoglobulins"/>
    <property type="match status" value="3"/>
</dbReference>
<evidence type="ECO:0000256" key="1">
    <source>
        <dbReference type="ARBA" id="ARBA00022729"/>
    </source>
</evidence>
<dbReference type="InterPro" id="IPR002909">
    <property type="entry name" value="IPT_dom"/>
</dbReference>
<feature type="domain" description="PKD" evidence="3">
    <location>
        <begin position="765"/>
        <end position="818"/>
    </location>
</feature>
<dbReference type="Pfam" id="PF13517">
    <property type="entry name" value="FG-GAP_3"/>
    <property type="match status" value="2"/>
</dbReference>
<feature type="chain" id="PRO_5045486876" evidence="2">
    <location>
        <begin position="20"/>
        <end position="1092"/>
    </location>
</feature>
<protein>
    <submittedName>
        <fullName evidence="4">VCBS repeat-containing protein</fullName>
    </submittedName>
</protein>
<dbReference type="Proteomes" id="UP000772618">
    <property type="component" value="Unassembled WGS sequence"/>
</dbReference>
<dbReference type="InterPro" id="IPR028994">
    <property type="entry name" value="Integrin_alpha_N"/>
</dbReference>
<comment type="caution">
    <text evidence="4">The sequence shown here is derived from an EMBL/GenBank/DDBJ whole genome shotgun (WGS) entry which is preliminary data.</text>
</comment>
<dbReference type="RefSeq" id="WP_254153235.1">
    <property type="nucleotide sequence ID" value="NZ_JAHESD010000013.1"/>
</dbReference>
<reference evidence="4 5" key="1">
    <citation type="submission" date="2021-05" db="EMBL/GenBank/DDBJ databases">
        <title>A Polyphasic approach of four new species of the genus Ohtaekwangia: Ohtaekwangia histidinii sp. nov., Ohtaekwangia cretensis sp. nov., Ohtaekwangia indiensis sp. nov., Ohtaekwangia reichenbachii sp. nov. from diverse environment.</title>
        <authorList>
            <person name="Octaviana S."/>
        </authorList>
    </citation>
    <scope>NUCLEOTIDE SEQUENCE [LARGE SCALE GENOMIC DNA]</scope>
    <source>
        <strain evidence="4 5">PWU20</strain>
    </source>
</reference>
<dbReference type="InterPro" id="IPR013783">
    <property type="entry name" value="Ig-like_fold"/>
</dbReference>
<keyword evidence="5" id="KW-1185">Reference proteome</keyword>
<dbReference type="InterPro" id="IPR026341">
    <property type="entry name" value="T9SS_type_B"/>
</dbReference>
<dbReference type="Pfam" id="PF13585">
    <property type="entry name" value="CHU_C"/>
    <property type="match status" value="1"/>
</dbReference>
<dbReference type="InterPro" id="IPR000601">
    <property type="entry name" value="PKD_dom"/>
</dbReference>
<dbReference type="InterPro" id="IPR035986">
    <property type="entry name" value="PKD_dom_sf"/>
</dbReference>
<evidence type="ECO:0000313" key="5">
    <source>
        <dbReference type="Proteomes" id="UP000772618"/>
    </source>
</evidence>
<evidence type="ECO:0000256" key="2">
    <source>
        <dbReference type="SAM" id="SignalP"/>
    </source>
</evidence>
<accession>A0ABS5VP97</accession>
<name>A0ABS5VP97_9BACT</name>
<proteinExistence type="predicted"/>
<dbReference type="PANTHER" id="PTHR45460:SF2">
    <property type="entry name" value="ALPHA 1,3 GLUCANASE, GH71 FAMILY (EUROFUNG)"/>
    <property type="match status" value="1"/>
</dbReference>
<dbReference type="SUPFAM" id="SSF81296">
    <property type="entry name" value="E set domains"/>
    <property type="match status" value="1"/>
</dbReference>
<dbReference type="InterPro" id="IPR014756">
    <property type="entry name" value="Ig_E-set"/>
</dbReference>
<keyword evidence="1 2" id="KW-0732">Signal</keyword>
<dbReference type="SUPFAM" id="SSF49299">
    <property type="entry name" value="PKD domain"/>
    <property type="match status" value="1"/>
</dbReference>
<dbReference type="NCBIfam" id="TIGR04131">
    <property type="entry name" value="Bac_Flav_CTERM"/>
    <property type="match status" value="1"/>
</dbReference>
<dbReference type="PROSITE" id="PS50093">
    <property type="entry name" value="PKD"/>
    <property type="match status" value="1"/>
</dbReference>
<evidence type="ECO:0000313" key="4">
    <source>
        <dbReference type="EMBL" id="MBT1703272.1"/>
    </source>
</evidence>
<dbReference type="SUPFAM" id="SSF69318">
    <property type="entry name" value="Integrin alpha N-terminal domain"/>
    <property type="match status" value="1"/>
</dbReference>
<dbReference type="Pfam" id="PF01833">
    <property type="entry name" value="TIG"/>
    <property type="match status" value="1"/>
</dbReference>
<dbReference type="CDD" id="cd00146">
    <property type="entry name" value="PKD"/>
    <property type="match status" value="1"/>
</dbReference>
<evidence type="ECO:0000259" key="3">
    <source>
        <dbReference type="PROSITE" id="PS50093"/>
    </source>
</evidence>